<organism evidence="2 3">
    <name type="scientific">Oidiodendron maius (strain Zn)</name>
    <dbReference type="NCBI Taxonomy" id="913774"/>
    <lineage>
        <taxon>Eukaryota</taxon>
        <taxon>Fungi</taxon>
        <taxon>Dikarya</taxon>
        <taxon>Ascomycota</taxon>
        <taxon>Pezizomycotina</taxon>
        <taxon>Leotiomycetes</taxon>
        <taxon>Leotiomycetes incertae sedis</taxon>
        <taxon>Myxotrichaceae</taxon>
        <taxon>Oidiodendron</taxon>
    </lineage>
</organism>
<evidence type="ECO:0000256" key="1">
    <source>
        <dbReference type="SAM" id="SignalP"/>
    </source>
</evidence>
<reference evidence="2 3" key="1">
    <citation type="submission" date="2014-04" db="EMBL/GenBank/DDBJ databases">
        <authorList>
            <consortium name="DOE Joint Genome Institute"/>
            <person name="Kuo A."/>
            <person name="Martino E."/>
            <person name="Perotto S."/>
            <person name="Kohler A."/>
            <person name="Nagy L.G."/>
            <person name="Floudas D."/>
            <person name="Copeland A."/>
            <person name="Barry K.W."/>
            <person name="Cichocki N."/>
            <person name="Veneault-Fourrey C."/>
            <person name="LaButti K."/>
            <person name="Lindquist E.A."/>
            <person name="Lipzen A."/>
            <person name="Lundell T."/>
            <person name="Morin E."/>
            <person name="Murat C."/>
            <person name="Sun H."/>
            <person name="Tunlid A."/>
            <person name="Henrissat B."/>
            <person name="Grigoriev I.V."/>
            <person name="Hibbett D.S."/>
            <person name="Martin F."/>
            <person name="Nordberg H.P."/>
            <person name="Cantor M.N."/>
            <person name="Hua S.X."/>
        </authorList>
    </citation>
    <scope>NUCLEOTIDE SEQUENCE [LARGE SCALE GENOMIC DNA]</scope>
    <source>
        <strain evidence="2 3">Zn</strain>
    </source>
</reference>
<keyword evidence="3" id="KW-1185">Reference proteome</keyword>
<sequence>MNLGIFARLAALLALSAHVTGMPFDVSPLGLKAPTVVPTPDKLDMTPLLEALRAQGLNATFGGIKSSAASNTIETAERRSNTLQKRVIPNCITFGSTPYQDDCNTAKQAVIDTAMNYDLAPYECVDIQYGSCSSYFCNWDPCAYINADTDWWGAVMGDIIYWCINLEGQCGFYDGTGPAYQIDIEHSGTELPPYVAATC</sequence>
<keyword evidence="1" id="KW-0732">Signal</keyword>
<dbReference type="OrthoDB" id="4378459at2759"/>
<dbReference type="Proteomes" id="UP000054321">
    <property type="component" value="Unassembled WGS sequence"/>
</dbReference>
<evidence type="ECO:0000313" key="2">
    <source>
        <dbReference type="EMBL" id="KIM94558.1"/>
    </source>
</evidence>
<evidence type="ECO:0000313" key="3">
    <source>
        <dbReference type="Proteomes" id="UP000054321"/>
    </source>
</evidence>
<feature type="chain" id="PRO_5002175941" evidence="1">
    <location>
        <begin position="22"/>
        <end position="199"/>
    </location>
</feature>
<protein>
    <submittedName>
        <fullName evidence="2">Uncharacterized protein</fullName>
    </submittedName>
</protein>
<dbReference type="InParanoid" id="A0A0C3C6P8"/>
<feature type="signal peptide" evidence="1">
    <location>
        <begin position="1"/>
        <end position="21"/>
    </location>
</feature>
<gene>
    <name evidence="2" type="ORF">OIDMADRAFT_34582</name>
</gene>
<dbReference type="AlphaFoldDB" id="A0A0C3C6P8"/>
<proteinExistence type="predicted"/>
<dbReference type="HOGENOM" id="CLU_1372577_0_0_1"/>
<dbReference type="EMBL" id="KN832889">
    <property type="protein sequence ID" value="KIM94558.1"/>
    <property type="molecule type" value="Genomic_DNA"/>
</dbReference>
<accession>A0A0C3C6P8</accession>
<name>A0A0C3C6P8_OIDMZ</name>
<reference evidence="3" key="2">
    <citation type="submission" date="2015-01" db="EMBL/GenBank/DDBJ databases">
        <title>Evolutionary Origins and Diversification of the Mycorrhizal Mutualists.</title>
        <authorList>
            <consortium name="DOE Joint Genome Institute"/>
            <consortium name="Mycorrhizal Genomics Consortium"/>
            <person name="Kohler A."/>
            <person name="Kuo A."/>
            <person name="Nagy L.G."/>
            <person name="Floudas D."/>
            <person name="Copeland A."/>
            <person name="Barry K.W."/>
            <person name="Cichocki N."/>
            <person name="Veneault-Fourrey C."/>
            <person name="LaButti K."/>
            <person name="Lindquist E.A."/>
            <person name="Lipzen A."/>
            <person name="Lundell T."/>
            <person name="Morin E."/>
            <person name="Murat C."/>
            <person name="Riley R."/>
            <person name="Ohm R."/>
            <person name="Sun H."/>
            <person name="Tunlid A."/>
            <person name="Henrissat B."/>
            <person name="Grigoriev I.V."/>
            <person name="Hibbett D.S."/>
            <person name="Martin F."/>
        </authorList>
    </citation>
    <scope>NUCLEOTIDE SEQUENCE [LARGE SCALE GENOMIC DNA]</scope>
    <source>
        <strain evidence="3">Zn</strain>
    </source>
</reference>